<feature type="transmembrane region" description="Helical" evidence="11">
    <location>
        <begin position="128"/>
        <end position="149"/>
    </location>
</feature>
<dbReference type="AlphaFoldDB" id="A0A1G8GSL9"/>
<comment type="subcellular location">
    <subcellularLocation>
        <location evidence="2">Cell membrane</location>
    </subcellularLocation>
    <subcellularLocation>
        <location evidence="1">Membrane</location>
        <topology evidence="1">Single-pass membrane protein</topology>
    </subcellularLocation>
</comment>
<evidence type="ECO:0000256" key="10">
    <source>
        <dbReference type="ARBA" id="ARBA00030803"/>
    </source>
</evidence>
<keyword evidence="4 11" id="KW-0812">Transmembrane</keyword>
<dbReference type="InterPro" id="IPR041916">
    <property type="entry name" value="Anti_sigma_zinc_sf"/>
</dbReference>
<reference evidence="14" key="1">
    <citation type="submission" date="2016-10" db="EMBL/GenBank/DDBJ databases">
        <authorList>
            <person name="Varghese N."/>
            <person name="Submissions S."/>
        </authorList>
    </citation>
    <scope>NUCLEOTIDE SEQUENCE [LARGE SCALE GENOMIC DNA]</scope>
    <source>
        <strain evidence="14">DSM 22002</strain>
    </source>
</reference>
<name>A0A1G8GSL9_9MICO</name>
<accession>A0A1G8GSL9</accession>
<evidence type="ECO:0000256" key="5">
    <source>
        <dbReference type="ARBA" id="ARBA00022989"/>
    </source>
</evidence>
<evidence type="ECO:0000313" key="14">
    <source>
        <dbReference type="Proteomes" id="UP000198822"/>
    </source>
</evidence>
<evidence type="ECO:0000256" key="3">
    <source>
        <dbReference type="ARBA" id="ARBA00022475"/>
    </source>
</evidence>
<evidence type="ECO:0000256" key="1">
    <source>
        <dbReference type="ARBA" id="ARBA00004167"/>
    </source>
</evidence>
<evidence type="ECO:0000313" key="13">
    <source>
        <dbReference type="EMBL" id="SDH97359.1"/>
    </source>
</evidence>
<dbReference type="RefSeq" id="WP_092506404.1">
    <property type="nucleotide sequence ID" value="NZ_LT629695.1"/>
</dbReference>
<keyword evidence="3" id="KW-1003">Cell membrane</keyword>
<dbReference type="GO" id="GO:0005886">
    <property type="term" value="C:plasma membrane"/>
    <property type="evidence" value="ECO:0007669"/>
    <property type="project" value="UniProtKB-SubCell"/>
</dbReference>
<sequence>MMKHREDIAARALDALETEERRRFDAEADEATLAELADMQQTAAALADAVAVAPPADLRARIFEQVAATEQLTAEETTPVLAAVESDDTVDAETLDDREPALVGGGSTVAGPRELAARRRWFQRPGSLLGAAAAAVVLLVGGIGIGQAIRTPDPVSALVHAADVRTQTASLADGSRATLMWSDEQGEAAFVFQGLSQLEAEQVYQAWFMPADGDPIPAGTFAGGDGSVVHALDGTLEEGDGVAITVEPEGGSEQPTTQPLLVMLT</sequence>
<evidence type="ECO:0000256" key="11">
    <source>
        <dbReference type="SAM" id="Phobius"/>
    </source>
</evidence>
<evidence type="ECO:0000256" key="7">
    <source>
        <dbReference type="ARBA" id="ARBA00023136"/>
    </source>
</evidence>
<dbReference type="Proteomes" id="UP000198822">
    <property type="component" value="Chromosome I"/>
</dbReference>
<dbReference type="PANTHER" id="PTHR37461:SF1">
    <property type="entry name" value="ANTI-SIGMA-K FACTOR RSKA"/>
    <property type="match status" value="1"/>
</dbReference>
<dbReference type="GO" id="GO:0016989">
    <property type="term" value="F:sigma factor antagonist activity"/>
    <property type="evidence" value="ECO:0007669"/>
    <property type="project" value="TreeGrafter"/>
</dbReference>
<organism evidence="13 14">
    <name type="scientific">Agrococcus jejuensis</name>
    <dbReference type="NCBI Taxonomy" id="399736"/>
    <lineage>
        <taxon>Bacteria</taxon>
        <taxon>Bacillati</taxon>
        <taxon>Actinomycetota</taxon>
        <taxon>Actinomycetes</taxon>
        <taxon>Micrococcales</taxon>
        <taxon>Microbacteriaceae</taxon>
        <taxon>Agrococcus</taxon>
    </lineage>
</organism>
<feature type="domain" description="Anti-sigma K factor RskA C-terminal" evidence="12">
    <location>
        <begin position="129"/>
        <end position="259"/>
    </location>
</feature>
<dbReference type="GO" id="GO:0006417">
    <property type="term" value="P:regulation of translation"/>
    <property type="evidence" value="ECO:0007669"/>
    <property type="project" value="TreeGrafter"/>
</dbReference>
<evidence type="ECO:0000256" key="8">
    <source>
        <dbReference type="ARBA" id="ARBA00023163"/>
    </source>
</evidence>
<gene>
    <name evidence="13" type="ORF">SAMN04489720_3053</name>
</gene>
<evidence type="ECO:0000256" key="9">
    <source>
        <dbReference type="ARBA" id="ARBA00029829"/>
    </source>
</evidence>
<protein>
    <recommendedName>
        <fullName evidence="10">Regulator of SigK</fullName>
    </recommendedName>
    <alternativeName>
        <fullName evidence="9">Sigma-K anti-sigma factor RskA</fullName>
    </alternativeName>
</protein>
<dbReference type="Gene3D" id="1.10.10.1320">
    <property type="entry name" value="Anti-sigma factor, zinc-finger domain"/>
    <property type="match status" value="1"/>
</dbReference>
<keyword evidence="7 11" id="KW-0472">Membrane</keyword>
<dbReference type="Pfam" id="PF10099">
    <property type="entry name" value="RskA_C"/>
    <property type="match status" value="1"/>
</dbReference>
<dbReference type="InterPro" id="IPR018764">
    <property type="entry name" value="RskA_C"/>
</dbReference>
<keyword evidence="14" id="KW-1185">Reference proteome</keyword>
<dbReference type="EMBL" id="LT629695">
    <property type="protein sequence ID" value="SDH97359.1"/>
    <property type="molecule type" value="Genomic_DNA"/>
</dbReference>
<evidence type="ECO:0000259" key="12">
    <source>
        <dbReference type="Pfam" id="PF10099"/>
    </source>
</evidence>
<proteinExistence type="predicted"/>
<dbReference type="STRING" id="399736.SAMN04489720_3053"/>
<evidence type="ECO:0000256" key="2">
    <source>
        <dbReference type="ARBA" id="ARBA00004236"/>
    </source>
</evidence>
<keyword evidence="5 11" id="KW-1133">Transmembrane helix</keyword>
<dbReference type="OrthoDB" id="153510at2"/>
<keyword evidence="6" id="KW-0805">Transcription regulation</keyword>
<evidence type="ECO:0000256" key="6">
    <source>
        <dbReference type="ARBA" id="ARBA00023015"/>
    </source>
</evidence>
<dbReference type="PANTHER" id="PTHR37461">
    <property type="entry name" value="ANTI-SIGMA-K FACTOR RSKA"/>
    <property type="match status" value="1"/>
</dbReference>
<evidence type="ECO:0000256" key="4">
    <source>
        <dbReference type="ARBA" id="ARBA00022692"/>
    </source>
</evidence>
<keyword evidence="8" id="KW-0804">Transcription</keyword>
<dbReference type="InterPro" id="IPR051474">
    <property type="entry name" value="Anti-sigma-K/W_factor"/>
</dbReference>